<evidence type="ECO:0000259" key="5">
    <source>
        <dbReference type="Pfam" id="PF00890"/>
    </source>
</evidence>
<dbReference type="SUPFAM" id="SSF51905">
    <property type="entry name" value="FAD/NAD(P)-binding domain"/>
    <property type="match status" value="1"/>
</dbReference>
<dbReference type="AlphaFoldDB" id="A0A9P4QTZ9"/>
<evidence type="ECO:0000256" key="1">
    <source>
        <dbReference type="ARBA" id="ARBA00001974"/>
    </source>
</evidence>
<keyword evidence="2" id="KW-0285">Flavoprotein</keyword>
<dbReference type="InterPro" id="IPR003953">
    <property type="entry name" value="FAD-dep_OxRdtase_2_FAD-bd"/>
</dbReference>
<keyword evidence="7" id="KW-1185">Reference proteome</keyword>
<dbReference type="PANTHER" id="PTHR43400:SF7">
    <property type="entry name" value="FAD-DEPENDENT OXIDOREDUCTASE 2 FAD BINDING DOMAIN-CONTAINING PROTEIN"/>
    <property type="match status" value="1"/>
</dbReference>
<dbReference type="SUPFAM" id="SSF56425">
    <property type="entry name" value="Succinate dehydrogenase/fumarate reductase flavoprotein, catalytic domain"/>
    <property type="match status" value="1"/>
</dbReference>
<proteinExistence type="predicted"/>
<comment type="caution">
    <text evidence="6">The sequence shown here is derived from an EMBL/GenBank/DDBJ whole genome shotgun (WGS) entry which is preliminary data.</text>
</comment>
<evidence type="ECO:0000313" key="6">
    <source>
        <dbReference type="EMBL" id="KAF2733848.1"/>
    </source>
</evidence>
<dbReference type="EMBL" id="ML996155">
    <property type="protein sequence ID" value="KAF2733848.1"/>
    <property type="molecule type" value="Genomic_DNA"/>
</dbReference>
<evidence type="ECO:0000256" key="2">
    <source>
        <dbReference type="ARBA" id="ARBA00022630"/>
    </source>
</evidence>
<feature type="domain" description="FAD-dependent oxidoreductase 2 FAD-binding" evidence="5">
    <location>
        <begin position="8"/>
        <end position="41"/>
    </location>
</feature>
<reference evidence="6" key="1">
    <citation type="journal article" date="2020" name="Stud. Mycol.">
        <title>101 Dothideomycetes genomes: a test case for predicting lifestyles and emergence of pathogens.</title>
        <authorList>
            <person name="Haridas S."/>
            <person name="Albert R."/>
            <person name="Binder M."/>
            <person name="Bloem J."/>
            <person name="Labutti K."/>
            <person name="Salamov A."/>
            <person name="Andreopoulos B."/>
            <person name="Baker S."/>
            <person name="Barry K."/>
            <person name="Bills G."/>
            <person name="Bluhm B."/>
            <person name="Cannon C."/>
            <person name="Castanera R."/>
            <person name="Culley D."/>
            <person name="Daum C."/>
            <person name="Ezra D."/>
            <person name="Gonzalez J."/>
            <person name="Henrissat B."/>
            <person name="Kuo A."/>
            <person name="Liang C."/>
            <person name="Lipzen A."/>
            <person name="Lutzoni F."/>
            <person name="Magnuson J."/>
            <person name="Mondo S."/>
            <person name="Nolan M."/>
            <person name="Ohm R."/>
            <person name="Pangilinan J."/>
            <person name="Park H.-J."/>
            <person name="Ramirez L."/>
            <person name="Alfaro M."/>
            <person name="Sun H."/>
            <person name="Tritt A."/>
            <person name="Yoshinaga Y."/>
            <person name="Zwiers L.-H."/>
            <person name="Turgeon B."/>
            <person name="Goodwin S."/>
            <person name="Spatafora J."/>
            <person name="Crous P."/>
            <person name="Grigoriev I."/>
        </authorList>
    </citation>
    <scope>NUCLEOTIDE SEQUENCE</scope>
    <source>
        <strain evidence="6">CBS 125425</strain>
    </source>
</reference>
<keyword evidence="3" id="KW-0274">FAD</keyword>
<dbReference type="GO" id="GO:0016491">
    <property type="term" value="F:oxidoreductase activity"/>
    <property type="evidence" value="ECO:0007669"/>
    <property type="project" value="UniProtKB-KW"/>
</dbReference>
<protein>
    <submittedName>
        <fullName evidence="6">FAD/NAD(P)-binding domain-containing protein</fullName>
    </submittedName>
</protein>
<dbReference type="InterPro" id="IPR036188">
    <property type="entry name" value="FAD/NAD-bd_sf"/>
</dbReference>
<comment type="cofactor">
    <cofactor evidence="1">
        <name>FAD</name>
        <dbReference type="ChEBI" id="CHEBI:57692"/>
    </cofactor>
</comment>
<keyword evidence="4" id="KW-0560">Oxidoreductase</keyword>
<dbReference type="Proteomes" id="UP000799444">
    <property type="component" value="Unassembled WGS sequence"/>
</dbReference>
<name>A0A9P4QTZ9_9PLEO</name>
<organism evidence="6 7">
    <name type="scientific">Polyplosphaeria fusca</name>
    <dbReference type="NCBI Taxonomy" id="682080"/>
    <lineage>
        <taxon>Eukaryota</taxon>
        <taxon>Fungi</taxon>
        <taxon>Dikarya</taxon>
        <taxon>Ascomycota</taxon>
        <taxon>Pezizomycotina</taxon>
        <taxon>Dothideomycetes</taxon>
        <taxon>Pleosporomycetidae</taxon>
        <taxon>Pleosporales</taxon>
        <taxon>Tetraplosphaeriaceae</taxon>
        <taxon>Polyplosphaeria</taxon>
    </lineage>
</organism>
<dbReference type="Gene3D" id="3.90.700.10">
    <property type="entry name" value="Succinate dehydrogenase/fumarate reductase flavoprotein, catalytic domain"/>
    <property type="match status" value="1"/>
</dbReference>
<dbReference type="Pfam" id="PF00890">
    <property type="entry name" value="FAD_binding_2"/>
    <property type="match status" value="2"/>
</dbReference>
<evidence type="ECO:0000313" key="7">
    <source>
        <dbReference type="Proteomes" id="UP000799444"/>
    </source>
</evidence>
<dbReference type="Gene3D" id="3.50.50.60">
    <property type="entry name" value="FAD/NAD(P)-binding domain"/>
    <property type="match status" value="1"/>
</dbReference>
<evidence type="ECO:0000256" key="4">
    <source>
        <dbReference type="ARBA" id="ARBA00023002"/>
    </source>
</evidence>
<sequence>MSFDETFDVVVVGGGNAGFSAATTAAQLGAKRVLVVEKAPEDDAGGNTYYTAAGYRCCFDGLSDLLPFLYQPDGTKGLPAELVEKIEMAAYTKEDFHADIQRVTKGRADPVLANVLVDNSRAGIQWLVDNGARFMLSFNRQAFHVDGKFKFWGGMVMNMIGQGKELYQWHTDLARKHGVRIYYSCPAIELITDPSTVDVLGVRVLKDGKYKRIGATGGVILACGGFQASPALRAKYLGPGWDLAHVRGCGYNTGDGHMMARRVGARLIGNYSGCHSVAWDANSPIEVGNRILTNQYTKSGYPLGLMLNTDGKRFVDEGFDLRNFTYAVFGKEILKQPQGVAFQIWDAEQSKWLRTEEYADDVTKNIRADTLEDLVDILVTKGLHNKAQFLSTIEEYNKAVDAFRKENPNQKFDPAIRDGMSTQSLQMSLELAKSNWATPVTKGPFQAVEVTTGITFTFGGLSIDASTGNIISEATRKPINGLYCTGELLGGLFWGNYPGGSGLMMGTVMGRIAGKHATERAQGGRDRLRSQL</sequence>
<gene>
    <name evidence="6" type="ORF">EJ04DRAFT_553058</name>
</gene>
<feature type="domain" description="FAD-dependent oxidoreductase 2 FAD-binding" evidence="5">
    <location>
        <begin position="97"/>
        <end position="501"/>
    </location>
</feature>
<dbReference type="PANTHER" id="PTHR43400">
    <property type="entry name" value="FUMARATE REDUCTASE"/>
    <property type="match status" value="1"/>
</dbReference>
<evidence type="ECO:0000256" key="3">
    <source>
        <dbReference type="ARBA" id="ARBA00022827"/>
    </source>
</evidence>
<accession>A0A9P4QTZ9</accession>
<dbReference type="OrthoDB" id="7777654at2759"/>
<dbReference type="InterPro" id="IPR027477">
    <property type="entry name" value="Succ_DH/fumarate_Rdtase_cat_sf"/>
</dbReference>
<dbReference type="InterPro" id="IPR050315">
    <property type="entry name" value="FAD-oxidoreductase_2"/>
</dbReference>
<dbReference type="NCBIfam" id="NF006130">
    <property type="entry name" value="PRK08274.1"/>
    <property type="match status" value="1"/>
</dbReference>